<proteinExistence type="predicted"/>
<organism evidence="8 9">
    <name type="scientific">Ceratosolen solmsi marchali</name>
    <dbReference type="NCBI Taxonomy" id="326594"/>
    <lineage>
        <taxon>Eukaryota</taxon>
        <taxon>Metazoa</taxon>
        <taxon>Ecdysozoa</taxon>
        <taxon>Arthropoda</taxon>
        <taxon>Hexapoda</taxon>
        <taxon>Insecta</taxon>
        <taxon>Pterygota</taxon>
        <taxon>Neoptera</taxon>
        <taxon>Endopterygota</taxon>
        <taxon>Hymenoptera</taxon>
        <taxon>Apocrita</taxon>
        <taxon>Proctotrupomorpha</taxon>
        <taxon>Chalcidoidea</taxon>
        <taxon>Agaonidae</taxon>
        <taxon>Agaoninae</taxon>
        <taxon>Ceratosolen</taxon>
    </lineage>
</organism>
<feature type="non-terminal residue" evidence="9">
    <location>
        <position position="209"/>
    </location>
</feature>
<comment type="subcellular location">
    <subcellularLocation>
        <location evidence="1">Membrane</location>
        <topology evidence="1">Multi-pass membrane protein</topology>
    </subcellularLocation>
</comment>
<evidence type="ECO:0000313" key="9">
    <source>
        <dbReference type="RefSeq" id="XP_011504021.1"/>
    </source>
</evidence>
<evidence type="ECO:0000256" key="1">
    <source>
        <dbReference type="ARBA" id="ARBA00004141"/>
    </source>
</evidence>
<name>A0AAJ6YTK3_9HYME</name>
<dbReference type="Gene3D" id="1.20.1250.20">
    <property type="entry name" value="MFS general substrate transporter like domains"/>
    <property type="match status" value="1"/>
</dbReference>
<feature type="transmembrane region" description="Helical" evidence="6">
    <location>
        <begin position="64"/>
        <end position="88"/>
    </location>
</feature>
<gene>
    <name evidence="9" type="primary">LOC105367091</name>
</gene>
<dbReference type="KEGG" id="csol:105367091"/>
<dbReference type="Pfam" id="PF07690">
    <property type="entry name" value="MFS_1"/>
    <property type="match status" value="1"/>
</dbReference>
<dbReference type="AlphaFoldDB" id="A0AAJ6YTK3"/>
<feature type="transmembrane region" description="Helical" evidence="6">
    <location>
        <begin position="40"/>
        <end position="58"/>
    </location>
</feature>
<dbReference type="Proteomes" id="UP000695007">
    <property type="component" value="Unplaced"/>
</dbReference>
<protein>
    <submittedName>
        <fullName evidence="9">Solute carrier family 22 member 16-like</fullName>
    </submittedName>
</protein>
<feature type="non-terminal residue" evidence="9">
    <location>
        <position position="1"/>
    </location>
</feature>
<reference evidence="9" key="1">
    <citation type="submission" date="2025-08" db="UniProtKB">
        <authorList>
            <consortium name="RefSeq"/>
        </authorList>
    </citation>
    <scope>IDENTIFICATION</scope>
</reference>
<evidence type="ECO:0000256" key="2">
    <source>
        <dbReference type="ARBA" id="ARBA00022692"/>
    </source>
</evidence>
<keyword evidence="3 6" id="KW-1133">Transmembrane helix</keyword>
<dbReference type="InterPro" id="IPR036259">
    <property type="entry name" value="MFS_trans_sf"/>
</dbReference>
<dbReference type="GeneID" id="105367091"/>
<dbReference type="PANTHER" id="PTHR24064">
    <property type="entry name" value="SOLUTE CARRIER FAMILY 22 MEMBER"/>
    <property type="match status" value="1"/>
</dbReference>
<dbReference type="InterPro" id="IPR011701">
    <property type="entry name" value="MFS"/>
</dbReference>
<evidence type="ECO:0000256" key="6">
    <source>
        <dbReference type="SAM" id="Phobius"/>
    </source>
</evidence>
<feature type="transmembrane region" description="Helical" evidence="6">
    <location>
        <begin position="12"/>
        <end position="33"/>
    </location>
</feature>
<dbReference type="PROSITE" id="PS50850">
    <property type="entry name" value="MFS"/>
    <property type="match status" value="1"/>
</dbReference>
<dbReference type="InterPro" id="IPR020846">
    <property type="entry name" value="MFS_dom"/>
</dbReference>
<evidence type="ECO:0000256" key="5">
    <source>
        <dbReference type="SAM" id="MobiDB-lite"/>
    </source>
</evidence>
<keyword evidence="8" id="KW-1185">Reference proteome</keyword>
<feature type="domain" description="Major facilitator superfamily (MFS) profile" evidence="7">
    <location>
        <begin position="1"/>
        <end position="152"/>
    </location>
</feature>
<evidence type="ECO:0000259" key="7">
    <source>
        <dbReference type="PROSITE" id="PS50850"/>
    </source>
</evidence>
<feature type="compositionally biased region" description="Basic and acidic residues" evidence="5">
    <location>
        <begin position="168"/>
        <end position="209"/>
    </location>
</feature>
<keyword evidence="2 6" id="KW-0812">Transmembrane</keyword>
<feature type="region of interest" description="Disordered" evidence="5">
    <location>
        <begin position="156"/>
        <end position="209"/>
    </location>
</feature>
<dbReference type="GO" id="GO:0016020">
    <property type="term" value="C:membrane"/>
    <property type="evidence" value="ECO:0007669"/>
    <property type="project" value="UniProtKB-SubCell"/>
</dbReference>
<evidence type="ECO:0000313" key="8">
    <source>
        <dbReference type="Proteomes" id="UP000695007"/>
    </source>
</evidence>
<evidence type="ECO:0000256" key="4">
    <source>
        <dbReference type="ARBA" id="ARBA00023136"/>
    </source>
</evidence>
<dbReference type="GO" id="GO:0022857">
    <property type="term" value="F:transmembrane transporter activity"/>
    <property type="evidence" value="ECO:0007669"/>
    <property type="project" value="InterPro"/>
</dbReference>
<feature type="transmembrane region" description="Helical" evidence="6">
    <location>
        <begin position="125"/>
        <end position="148"/>
    </location>
</feature>
<dbReference type="SUPFAM" id="SSF103473">
    <property type="entry name" value="MFS general substrate transporter"/>
    <property type="match status" value="1"/>
</dbReference>
<evidence type="ECO:0000256" key="3">
    <source>
        <dbReference type="ARBA" id="ARBA00022989"/>
    </source>
</evidence>
<keyword evidence="4 6" id="KW-0472">Membrane</keyword>
<accession>A0AAJ6YTK3</accession>
<sequence>LNVDAVSVNYYLYALLLGVTEIPAYLLPTPVLMVMGRRQASSILFGTSGLLLIVILALPRSQTVAIVSVNLISRFSLSAAYGIMILYASELFPTIARSSALGTSAAMAHVGSIVAPFSVDNLVTLAWWGPSTLCGVLVLGAALACLVLPETRDRPLADSVEEEPASTDTERDSLQRRLNEKRPEDDYERSSDQRISIDDPKPADDSLAD</sequence>
<dbReference type="RefSeq" id="XP_011504021.1">
    <property type="nucleotide sequence ID" value="XM_011505719.1"/>
</dbReference>